<evidence type="ECO:0000256" key="4">
    <source>
        <dbReference type="ARBA" id="ARBA00022475"/>
    </source>
</evidence>
<dbReference type="InterPro" id="IPR003661">
    <property type="entry name" value="HisK_dim/P_dom"/>
</dbReference>
<feature type="transmembrane region" description="Helical" evidence="14">
    <location>
        <begin position="133"/>
        <end position="155"/>
    </location>
</feature>
<keyword evidence="9" id="KW-0418">Kinase</keyword>
<feature type="domain" description="Histidine kinase" evidence="15">
    <location>
        <begin position="210"/>
        <end position="416"/>
    </location>
</feature>
<dbReference type="Proteomes" id="UP001139150">
    <property type="component" value="Unassembled WGS sequence"/>
</dbReference>
<keyword evidence="6" id="KW-0808">Transferase</keyword>
<comment type="subcellular location">
    <subcellularLocation>
        <location evidence="2">Cell membrane</location>
        <topology evidence="2">Multi-pass membrane protein</topology>
    </subcellularLocation>
</comment>
<sequence length="419" mass="46886">MYGLEQLLLNVLFLLVFLLFVPILLEINTYKFFNEHKRKIHIVSTTFAIIACMSFPIPVIEGYIFDLRLVALTIGGLYGGISASILLAAVTVFFRFLIGGVGAIGTAMVVSILLITLIYINPSFQKASRKRKVVLASSLSTFATLVAMLNATLLFGATLSIVFLFLHGLVTICATASIVYLYEVFHDHILVHKRVMKAEKMEVVSHLASSISHEVRNPLTTVRGFMQMMLQSEIPEEKRKEFLKISIGEIDRANDIIRDYLTFAKPSPENVKTLNIKEELNRTFQIVTPFANMNGVEIRKKIDDYLFKGEEQLFQQCLINLTKNCIEAMPNKGLLTIETQEENGNLLLIISDNGQGMTKEQLARIGEPYFTTKGREGTGLGMLVSIRIIESMSGKLSVESQVNEGTSFYIRLPRVEEGA</sequence>
<keyword evidence="7 14" id="KW-0812">Transmembrane</keyword>
<dbReference type="PANTHER" id="PTHR43065:SF46">
    <property type="entry name" value="C4-DICARBOXYLATE TRANSPORT SENSOR PROTEIN DCTB"/>
    <property type="match status" value="1"/>
</dbReference>
<evidence type="ECO:0000256" key="7">
    <source>
        <dbReference type="ARBA" id="ARBA00022692"/>
    </source>
</evidence>
<evidence type="ECO:0000256" key="1">
    <source>
        <dbReference type="ARBA" id="ARBA00000085"/>
    </source>
</evidence>
<evidence type="ECO:0000256" key="8">
    <source>
        <dbReference type="ARBA" id="ARBA00022741"/>
    </source>
</evidence>
<keyword evidence="8" id="KW-0547">Nucleotide-binding</keyword>
<dbReference type="SMART" id="SM00387">
    <property type="entry name" value="HATPase_c"/>
    <property type="match status" value="1"/>
</dbReference>
<dbReference type="InterPro" id="IPR005467">
    <property type="entry name" value="His_kinase_dom"/>
</dbReference>
<evidence type="ECO:0000256" key="3">
    <source>
        <dbReference type="ARBA" id="ARBA00012438"/>
    </source>
</evidence>
<dbReference type="GO" id="GO:0005524">
    <property type="term" value="F:ATP binding"/>
    <property type="evidence" value="ECO:0007669"/>
    <property type="project" value="UniProtKB-KW"/>
</dbReference>
<keyword evidence="12" id="KW-0902">Two-component regulatory system</keyword>
<dbReference type="InterPro" id="IPR011620">
    <property type="entry name" value="Sig_transdc_His_kinase_LytS_TM"/>
</dbReference>
<keyword evidence="11 14" id="KW-1133">Transmembrane helix</keyword>
<protein>
    <recommendedName>
        <fullName evidence="3">histidine kinase</fullName>
        <ecNumber evidence="3">2.7.13.3</ecNumber>
    </recommendedName>
</protein>
<organism evidence="16 17">
    <name type="scientific">Halalkalibacter alkaliphilus</name>
    <dbReference type="NCBI Taxonomy" id="2917993"/>
    <lineage>
        <taxon>Bacteria</taxon>
        <taxon>Bacillati</taxon>
        <taxon>Bacillota</taxon>
        <taxon>Bacilli</taxon>
        <taxon>Bacillales</taxon>
        <taxon>Bacillaceae</taxon>
        <taxon>Halalkalibacter</taxon>
    </lineage>
</organism>
<evidence type="ECO:0000313" key="16">
    <source>
        <dbReference type="EMBL" id="MCL7747963.1"/>
    </source>
</evidence>
<dbReference type="InterPro" id="IPR036890">
    <property type="entry name" value="HATPase_C_sf"/>
</dbReference>
<dbReference type="GO" id="GO:0005886">
    <property type="term" value="C:plasma membrane"/>
    <property type="evidence" value="ECO:0007669"/>
    <property type="project" value="UniProtKB-SubCell"/>
</dbReference>
<feature type="transmembrane region" description="Helical" evidence="14">
    <location>
        <begin position="7"/>
        <end position="25"/>
    </location>
</feature>
<dbReference type="PANTHER" id="PTHR43065">
    <property type="entry name" value="SENSOR HISTIDINE KINASE"/>
    <property type="match status" value="1"/>
</dbReference>
<evidence type="ECO:0000256" key="12">
    <source>
        <dbReference type="ARBA" id="ARBA00023012"/>
    </source>
</evidence>
<dbReference type="SMART" id="SM00388">
    <property type="entry name" value="HisKA"/>
    <property type="match status" value="1"/>
</dbReference>
<evidence type="ECO:0000256" key="13">
    <source>
        <dbReference type="ARBA" id="ARBA00023136"/>
    </source>
</evidence>
<dbReference type="Pfam" id="PF02518">
    <property type="entry name" value="HATPase_c"/>
    <property type="match status" value="1"/>
</dbReference>
<dbReference type="InterPro" id="IPR004358">
    <property type="entry name" value="Sig_transdc_His_kin-like_C"/>
</dbReference>
<feature type="transmembrane region" description="Helical" evidence="14">
    <location>
        <begin position="161"/>
        <end position="185"/>
    </location>
</feature>
<accession>A0A9X2CTH6</accession>
<name>A0A9X2CTH6_9BACI</name>
<comment type="catalytic activity">
    <reaction evidence="1">
        <text>ATP + protein L-histidine = ADP + protein N-phospho-L-histidine.</text>
        <dbReference type="EC" id="2.7.13.3"/>
    </reaction>
</comment>
<evidence type="ECO:0000256" key="10">
    <source>
        <dbReference type="ARBA" id="ARBA00022840"/>
    </source>
</evidence>
<dbReference type="GO" id="GO:0000155">
    <property type="term" value="F:phosphorelay sensor kinase activity"/>
    <property type="evidence" value="ECO:0007669"/>
    <property type="project" value="InterPro"/>
</dbReference>
<keyword evidence="10 16" id="KW-0067">ATP-binding</keyword>
<reference evidence="16" key="1">
    <citation type="submission" date="2022-02" db="EMBL/GenBank/DDBJ databases">
        <title>Halalkalibacter sp. nov. isolated from Lonar Lake, India.</title>
        <authorList>
            <person name="Joshi A."/>
            <person name="Thite S."/>
            <person name="Lodha T."/>
        </authorList>
    </citation>
    <scope>NUCLEOTIDE SEQUENCE</scope>
    <source>
        <strain evidence="16">MEB205</strain>
    </source>
</reference>
<keyword evidence="4" id="KW-1003">Cell membrane</keyword>
<dbReference type="InterPro" id="IPR003594">
    <property type="entry name" value="HATPase_dom"/>
</dbReference>
<dbReference type="Pfam" id="PF07694">
    <property type="entry name" value="5TM-5TMR_LYT"/>
    <property type="match status" value="1"/>
</dbReference>
<dbReference type="InterPro" id="IPR036097">
    <property type="entry name" value="HisK_dim/P_sf"/>
</dbReference>
<keyword evidence="17" id="KW-1185">Reference proteome</keyword>
<evidence type="ECO:0000256" key="11">
    <source>
        <dbReference type="ARBA" id="ARBA00022989"/>
    </source>
</evidence>
<dbReference type="PROSITE" id="PS50109">
    <property type="entry name" value="HIS_KIN"/>
    <property type="match status" value="1"/>
</dbReference>
<dbReference type="CDD" id="cd00082">
    <property type="entry name" value="HisKA"/>
    <property type="match status" value="1"/>
</dbReference>
<dbReference type="Gene3D" id="3.30.565.10">
    <property type="entry name" value="Histidine kinase-like ATPase, C-terminal domain"/>
    <property type="match status" value="1"/>
</dbReference>
<dbReference type="GO" id="GO:0071555">
    <property type="term" value="P:cell wall organization"/>
    <property type="evidence" value="ECO:0007669"/>
    <property type="project" value="InterPro"/>
</dbReference>
<dbReference type="EC" id="2.7.13.3" evidence="3"/>
<dbReference type="RefSeq" id="WP_250096856.1">
    <property type="nucleotide sequence ID" value="NZ_JAKRYL010000012.1"/>
</dbReference>
<keyword evidence="13 14" id="KW-0472">Membrane</keyword>
<keyword evidence="5" id="KW-0597">Phosphoprotein</keyword>
<dbReference type="AlphaFoldDB" id="A0A9X2CTH6"/>
<feature type="transmembrane region" description="Helical" evidence="14">
    <location>
        <begin position="40"/>
        <end position="57"/>
    </location>
</feature>
<dbReference type="Pfam" id="PF00512">
    <property type="entry name" value="HisKA"/>
    <property type="match status" value="1"/>
</dbReference>
<feature type="transmembrane region" description="Helical" evidence="14">
    <location>
        <begin position="69"/>
        <end position="90"/>
    </location>
</feature>
<evidence type="ECO:0000256" key="2">
    <source>
        <dbReference type="ARBA" id="ARBA00004651"/>
    </source>
</evidence>
<dbReference type="PRINTS" id="PR00344">
    <property type="entry name" value="BCTRLSENSOR"/>
</dbReference>
<evidence type="ECO:0000256" key="9">
    <source>
        <dbReference type="ARBA" id="ARBA00022777"/>
    </source>
</evidence>
<evidence type="ECO:0000256" key="5">
    <source>
        <dbReference type="ARBA" id="ARBA00022553"/>
    </source>
</evidence>
<evidence type="ECO:0000256" key="14">
    <source>
        <dbReference type="SAM" id="Phobius"/>
    </source>
</evidence>
<evidence type="ECO:0000256" key="6">
    <source>
        <dbReference type="ARBA" id="ARBA00022679"/>
    </source>
</evidence>
<proteinExistence type="predicted"/>
<dbReference type="SUPFAM" id="SSF47384">
    <property type="entry name" value="Homodimeric domain of signal transducing histidine kinase"/>
    <property type="match status" value="1"/>
</dbReference>
<feature type="transmembrane region" description="Helical" evidence="14">
    <location>
        <begin position="96"/>
        <end position="121"/>
    </location>
</feature>
<dbReference type="Gene3D" id="1.10.287.130">
    <property type="match status" value="1"/>
</dbReference>
<dbReference type="EMBL" id="JAKRYL010000012">
    <property type="protein sequence ID" value="MCL7747963.1"/>
    <property type="molecule type" value="Genomic_DNA"/>
</dbReference>
<dbReference type="SUPFAM" id="SSF55874">
    <property type="entry name" value="ATPase domain of HSP90 chaperone/DNA topoisomerase II/histidine kinase"/>
    <property type="match status" value="1"/>
</dbReference>
<evidence type="ECO:0000259" key="15">
    <source>
        <dbReference type="PROSITE" id="PS50109"/>
    </source>
</evidence>
<comment type="caution">
    <text evidence="16">The sequence shown here is derived from an EMBL/GenBank/DDBJ whole genome shotgun (WGS) entry which is preliminary data.</text>
</comment>
<gene>
    <name evidence="16" type="ORF">MF646_12600</name>
</gene>
<evidence type="ECO:0000313" key="17">
    <source>
        <dbReference type="Proteomes" id="UP001139150"/>
    </source>
</evidence>